<dbReference type="RefSeq" id="WP_248863347.1">
    <property type="nucleotide sequence ID" value="NZ_CP086322.1"/>
</dbReference>
<sequence>MTSRPRIQDILPLSPFQEGLLFHSLYDASDASSADVYTVQWSFDLAGPLDAEALRGAAEAMLRRHPNLRAAFRQSKSGEPVQIVPTAVPLPWREVDLSAESRETADAESDHILLEDRARRFNPARPPLLRFTLIRFSADRHRLVLMNHHLLLDGWSMPLFMQELFTYYAKGSDFAGLPHVTPYRDYLSWLGQQDQDTARKAWGEALAGLDGPTRVAAAASHQVTVFPERAEVVLSAEETLTLEQSVRQSGLTLNSAIQGAWGAVLSQLTGRADVTFGATVSGRSPELRGAETMVGLFINTVPVRIRIDPAASLRTSLSRLQDDQAQLMEHQHLGLSDIHRASGRSELFDTCIVFENYPLDSALFDLSDAGLRITAVQCKDAAHYPLRLVVVPGERLRLWLDYRPDLFDQASAARILAQLARVLEAVVATPELPVGRVEITGADERLQVLETWNDTSRPVPDATLSGLFEAQAAENPDAIAVTFEGEEVSYGELNAHANQLARHLAAQGAGPERRVAVALPRSVELVTALLAVLKCGAAYIPVDPDYPADRIAYMLQDADPTVVLTTDAVRAALPGNASDSDDIPYIALDQVSLDHLADTDLIDGERTAPLTADSPAYVIYTSGSTGRPKGVVVSHSGIVNRLLWMQDQYGLAADDRVLQKTPSGFDVSVWEFFWPLITGAVLVVARPEGHKDPAYLATLIQEQRVTTAHFVPSMLQVFLQEPAAARCTGLRRVICSGEALPAELAQRFLTTLDVPLHNLYGPTEASVDVTSWECHRDNQAASVPIGRPVWNTRLYVLDAALRPVPEGVTGELYIAGAQLARGYLNRHALTAERFVADPYGKPGTRMYRTGDLARWRADGALEYAGRTDDQVKLRGFRIELGEIESVLAERAEVAQVAVIVREDRPGDHRLTAYVVGRGAGTRGAGTPGAGTPDAGTPDADALRAHLQQRVPEFMVPAAFMVLDALPLTPNGKLDRKALPAPELTTDGTGRTPRTPQEQKLCTVFAEVLGLPEITIDDSFFDLGGHSLLATRLISRIRSTLDLELDIRALFETPTVAGLSERLNHGNSKRPALHPATRPAQTPLSFAQQRLWFLGQLEGPSATYNIPLVVRLTGALDIDALRAAFGDVVTRHESLRTLFPEVDGQPHQHVLDTHAFGDAEHGQLLTIAESSPETLDADIAAASRHAFDLTTELPVHAWLFSQTNDQHVLVAVVHHIAGDGWSMGPLARDVATAYTARLENEAPQWTQLPVQYADYTLWQRETLGGEDDATSLISAQLDYWKTALADLPDQLELPTDRPRPAVASHRGDTIPLTLSPELHHRLTTLAQARQASLFMVIQAGLTALLTRLGAGTDIPIGTPIAGRTDEALDDLIGFFVNTLVLRTNTADNPTFDELVDRVRETDLAAFSHQDLPFERLVEVLNPARSMARHPLFQVMLAFQNAPASDLTMPGLTTTVDPIDAGAAKFDLSLSLSELFTADGTAQGITGTLEYATDLFDHKTAEQITERLIRLLEAVTADPQLPIGQAEILTPDERQQVLIEWNDTSRPVPEDTLPSLFQAQVARTPHAIAAVFDSEEITYRELNDRANRLARLLVKQGAGPERLVAVALPRSLDLIVALLAVLKSGAAYVPIDPGHPADRIAYMLQDAMPTVVLTTDAVRATLPGNDGIPHIALNQVSLGHLADTDLTDGERTAPLTADTPAYVIYTSGSTGRPKGVVVPHRALTNFLTSMQERFQLDENDRLLAVTTVAFDIAALELYLPLLTGARTILASHKAVQDPQALRALAHATGATTLQATPSLWHALTTDTSHSLTGIRALVGGEALPTDLARTLTARTASVTNLYGPTETTIWSTAHPLHIAPDTSPAIGRPIANTQVYVLDAALRPVPAGVAGELYIAGNGLARGYLNRRSLTAERFVADPYGEPGARMYRTGDLARWRADGTLEYLARADDQVKLRGFRIELGEIESVLAEHPDVAQATVIVREDRPGDQRLTAYIVGTDAGTPDTAALRAHLQQRVPDYMIPAAFVALDALPLTPNGKLDRKVLPAPDLTADSTGRAPRTPQEQKLCTVFAEVLGLPEITIDDSFFDLGGHSLLATRLISRIRSTLDLELDIRALFETPTVAGLSERLNHGNSKRPALHPATRPAQTPLSFAQQRLWFLGQLEGPSATYNIPLVVRLTGALDIDALRAAFGDVVARHESLRTLFPEVDGQPYQLVLAPDQARPELTIADSTPDTLDADIAAASRHAFDLTTELPVRAWLFSQTNDQHVLVAIVHHIAGDGWSMGPLARDVATAYTARSKDQTPDWVELPVQYADYTLWQRETLGGEDDATSLISGQLDYWKTALADLPDQLELPTDRPRPAIASHHGDTIPLTLSPELHHRLTTLAQARQASLFMVIQAGLTALLTRLGAGTDIPIGTPIAGRTDEALDDLIGFFVNTLVLRTNTADNPTFDELVDRVRETDLAAFSHQDLPFERLVEVLNPARSMARHPLFQVMLAFQNAPASDLTMPGLTTTVDPIDAGAAKFDLSLSLSEIFTADGTAQGITGTLEYATDLFDHKTAAHIAERLIRLLEAVTADPQLPIAQAEILTPDERQQVLEGWNDTDRPLPDATFPALFEAQAAKTPDAIAVALEGGELTYADLNTRANQLARLLIQQGAGPDRFIAVALPRSADLVTALLAVLKSGAAYMPVDPGYPADRIAYMLQDASPAAFLTTQLLAATLPDQEQSTPRILLDQVSHKHLSGADLAEGERTAPLTADTPAYVIYTSGSTGRPKGVVVPHRGLANQAQWTQAEFGVGTGDVMLARTSIGFDVSLWEICHPLAAGAAVCPAPDEATHDLRDLLDYAEQHQVTLASFVPSLLTTLPTDLGPGSLRQVFSGAEALPTALAHRITAQWNLPLANLYGPSETTIQTTAHHSGIESGSDQAATAPIGHPVWNTRTYVLDANLRPVPAGVTGELYITGTQLAHGYLNRPDLTAERFIANPYGEPGERMYRTGDLARRRTDGALEYAGRTDDQVKLRGFRIELGEIESALAQHPDVAQAAVIVREDRPGDQRLTAYVVGTDGAEPNAAALRAHLQQRVPDYMIPAAFITLDALPLTPNGKLDRKALPAPDISATSTGRAPRTPQEETLCTVFAEVLGLPEVTIDDNFFDLGGHSLLATRLISRIRSTLNAELDIRALFETPTVAGLAERLDGDTATRSALRPAIRPERIPLSFAQQRLWFLGQLEGPSPTYNIPLVVRLTGALDVEALRAAFGDVVARHESLRTLFPQADGHPHQLVLAPDQARPELTIADSTPDTLDADIAAASRHAFDLTTELPVRAWLFSQTNDQHVLVAIVHHIAGDGWSMGPLARDVAAAYTARLENEAPQWTQLPVQYADYTLWQRETLGGEDDATSLISGQLDYWKTALADLPDQLELPTDRPRPAIASHHGDTIPLTLSPELHHRLTTLAQARQASLFMVIQAGLTALLTRLGAGTDIPIGTPIAGRTDEALDDLIGFFVNTLVLRTNTADNPTFDELVDRVRETDLAAFSHQDLPFERLVEVLNPARSMARHPLFQVMLAFQNAPASDLTMPGLTTTVDPIDAGAAKFDLSLSLSEIFTADGTAQGITGTLEYATDLFDHKTAAHIAERLIRLLEAVTADPQLPIAQAEILTPDERQQVLEGWNDTDRPLPDATFPALFEAQAAKTPDAIAVALEGGELTYADLNTRANQLARLLIQQGAGADRFIAVALPRSADLVTALLAVLKSGAAYMPVDPGYPADRIAYMLQDASPAAFLTTQLLAATLPDQEQSTPRILLDQVSHKHLSGADLAEGERTAPLTADTPAYVIYTSGSTGRPKGVVVPHRGLANQAQWTQAEFGVGTGDVMLARTSIGFDVSLWEICHPLAAGAAVCPAPDEATHDLRDLLDYAEQHQVTLASFVPSLLTTLPTDLGPGSLRQVFSGAEALPTALAHRITAQWNLPLANLYGPSETTIQTTAHHSGIESGSDQAATAPIGHPVWNTRTYVLDANLRPVPAGVTGELYITGTQLAHGYLNRPDLTAERFIANPYGEPGERMYRTGDLARRRTDGALEYAGRTDDQVKLRGFRIELGEIESALAQHPDVAQAAVIVREDRPGDQRLTAYVVGTDGAEPNAAALRAHLQQRVPDYMIPAAFITLDALPLTPNGKLDRKALPAPDISATSTGRAPRTPQEETLCTVFAEVLGLPEVTIDDNFFELGGHSLLAVTLVERLRAQGLPIEVRALFTSPTVAALATTIGRENITIPANLIPANATTITPEMLPLADLSQGEIDKITTTIPGGTRNVADIYPLAPLQEGIFFHHLMTADGDSDVYVLPSVLGFDSRTRLDTFLTVLQTVIDRHDILRTAVLWERLREPMQVVCRQATLPVEEVTLPLDTSDPVAALLSAGSSSVDIRRAPLLRMHIAAEPGSDRWLALLQIHHLAQDHTALDVLLDEVRTLLNGHDDRLPEPLPYRNFVAQARLRIPREEHEEFFADLLGDVTEPTAPYGLLNVHGDGTTITQAEQALEPQLAARIREQARRHGVSAATLFHVTWARLTTTLATRDDVVFGTVLFGRMDAGTGSDRMPGLFINTLPVRANTHATTVANAVHTMQNQLANLLTHEHAPLALAQQASGVASQAPLFTSLLNYRHSPASDQQQNAVLDGVDFLHSQERTNYPLTISIDDTGTGFGLTVQATTPIDPQSVCTLLNATTENVVAALETAPQTPLQDVEVLAADQRHQVLEQWNGTARPTPVATLPALFEAQAAKTPDATTVTSGDQELTYAELNTRANRLARLLVQQGAGPEQLVAVAVPRSLDLMVALFAVLKSGAAYVPVDPGYPADRIAHMLRDAAPTAMLTTQETAAALPSEEHGQEHGQGQDVPRILLDQTSLDHLSGADLTDDERIAPLRITTPAYVIYTSGSTGLPKGVVVQHASVTNLLTWARTEFTAQELSRVLASTSLNFDVSVFEMFAPLVSGGSIDIVKDLLTLTDHPDHTWNGSLISAVPSAFAPILHTHTTNTRTPAADTVVLAGEALTAHAVRDIRQALPHARIANIYGPTEATVYTTAWTADTTGTTGTEADGTAPPIGRPIANARTYVLDANLQPVPTGVTGELYLAGTGLARGYLNRPDLTAERFIADPYGEPGARMYRTGDMARWRADGTLEYVARADHQVKVRGFRIELGEIESVLAEHPDVAQVAVIVREDRPGDQRLTAYIVGTDNAETVDTNGVRAHVQQRVPDYMVPAAFITLNALPLTPNGKLDRKALPTPDLTTDSTGRAPRTPQEETLCTVFAEVLGLPEVTIDDNFFELGGHSLLAVTLVERLRAQGLPIEVRALFTSPTVAALATTIGRENITIPANLIPANATTITPEMLPLADLSQGEIDKITTTIPGGTRNVADIYPLAPLQEGIFFHHLMTADGDSDVYVLPSVLGFDSRTRLDTFLTVLQTVIDRHDILRTAVLWEGLREPMQVVCRRADIPVEEVTLKPGDLDAASQLMAAGAPSMDIRRAPLLRMHIAAEPGSDRWLALLQIHHLAQDHTALDVLLDEVRTLLNGHDNQLPEPLPYRNFVAQARLRIPREEHEEFFADLLGDVTEPTAPYGLLNVHGDGTTITQAEQALEPQLAARIREQARRHGVSAATLFHVTWARLTTTLATRDDVVFGTVLFGRMDAGTGSDRMPGLFINTLPVRANTHATTVANAVHTMQNQLANLLTHEHAPLALAQQASNIPAQAPLFTSLLNYRHTTTPAPQQDTPLEGIDLLHSQERTNYPLTISIDDTGTGFGLTVQATTPIDPATLCVLLQTTAQNLVTALEAAPDTPLQEIEILRSGEQRQLLETWNNTAQHVPDATLPDLIQAQTARTPDATAVAFEGQELTYTDLNSRANQLARQLVAQGAGPEKFVAVALPRSLDLVVALLAVLKSGAAYVPVDLSYPADRIAYMLEDATPAAVLTTREIAATRPAQGVPCIVVNQADQAHQGDLNDPTEADPTDTDLTDAERTAPLTADSPAYVIYTSGSTGRPKGVVVPHSGIVNRLLWMQDQYGLATDDRVLQKTPSGFDVSVWEFFWPLITGAVLVVARPEGHKDPAYLATLIQEQRVTTAHFVPSMLQVFLQEPAAARCTGLRRVICSGEALPAELAQRFLTTLDVPLHNLYGPTEASVDVTSWECHRDNQAASVPIGRPVWNTRLYVLDSALRPVPEGVTGELYIAGAQLARGYLNRHGLTAERFIADPYGQPGTRMYRTGDLARWRADGALEYLARADHQVKIRGFRIELGEIESVLTQHDAVAQAAVIVREDRPGDQRLTAYLVGTDNTDGTTTDGTDGTNGTSPDATALRAHLHRRVPEYMVPAAFMVLDALPLTPNGKLDRKALPAPDISTTRTGRAPRTPQEQELCAVFAEVLGLPQVTVDDNFFELGGHSLLATRLISRVRSALDAELDIRALYEAPTVAGLAERLGSAKKARPALRRMARPTSEENA</sequence>
<feature type="domain" description="Carrier" evidence="5">
    <location>
        <begin position="4183"/>
        <end position="4257"/>
    </location>
</feature>
<dbReference type="Gene3D" id="2.30.38.10">
    <property type="entry name" value="Luciferase, Domain 3"/>
    <property type="match status" value="6"/>
</dbReference>
<dbReference type="InterPro" id="IPR020806">
    <property type="entry name" value="PKS_PP-bd"/>
</dbReference>
<gene>
    <name evidence="6" type="ORF">K9S39_12145</name>
</gene>
<dbReference type="EMBL" id="CP086322">
    <property type="protein sequence ID" value="UQA92486.1"/>
    <property type="molecule type" value="Genomic_DNA"/>
</dbReference>
<dbReference type="InterPro" id="IPR010071">
    <property type="entry name" value="AA_adenyl_dom"/>
</dbReference>
<dbReference type="InterPro" id="IPR001242">
    <property type="entry name" value="Condensation_dom"/>
</dbReference>
<dbReference type="Gene3D" id="3.30.300.30">
    <property type="match status" value="6"/>
</dbReference>
<evidence type="ECO:0000259" key="5">
    <source>
        <dbReference type="PROSITE" id="PS50075"/>
    </source>
</evidence>
<dbReference type="Pfam" id="PF00550">
    <property type="entry name" value="PP-binding"/>
    <property type="match status" value="6"/>
</dbReference>
<dbReference type="InterPro" id="IPR000873">
    <property type="entry name" value="AMP-dep_synth/lig_dom"/>
</dbReference>
<dbReference type="InterPro" id="IPR009081">
    <property type="entry name" value="PP-bd_ACP"/>
</dbReference>
<feature type="domain" description="Carrier" evidence="5">
    <location>
        <begin position="6377"/>
        <end position="6452"/>
    </location>
</feature>
<dbReference type="NCBIfam" id="NF003417">
    <property type="entry name" value="PRK04813.1"/>
    <property type="match status" value="6"/>
</dbReference>
<organism evidence="6 7">
    <name type="scientific">Streptomyces halobius</name>
    <dbReference type="NCBI Taxonomy" id="2879846"/>
    <lineage>
        <taxon>Bacteria</taxon>
        <taxon>Bacillati</taxon>
        <taxon>Actinomycetota</taxon>
        <taxon>Actinomycetes</taxon>
        <taxon>Kitasatosporales</taxon>
        <taxon>Streptomycetaceae</taxon>
        <taxon>Streptomyces</taxon>
    </lineage>
</organism>
<feature type="compositionally biased region" description="Low complexity" evidence="4">
    <location>
        <begin position="984"/>
        <end position="994"/>
    </location>
</feature>
<feature type="domain" description="Carrier" evidence="5">
    <location>
        <begin position="991"/>
        <end position="1066"/>
    </location>
</feature>
<feature type="region of interest" description="Disordered" evidence="4">
    <location>
        <begin position="6362"/>
        <end position="6381"/>
    </location>
</feature>
<dbReference type="CDD" id="cd12116">
    <property type="entry name" value="A_NRPS_Ta1_like"/>
    <property type="match status" value="1"/>
</dbReference>
<dbReference type="Proteomes" id="UP000830115">
    <property type="component" value="Chromosome"/>
</dbReference>
<dbReference type="SMART" id="SM00823">
    <property type="entry name" value="PKS_PP"/>
    <property type="match status" value="6"/>
</dbReference>
<dbReference type="Pfam" id="PF00501">
    <property type="entry name" value="AMP-binding"/>
    <property type="match status" value="6"/>
</dbReference>
<feature type="region of interest" description="Disordered" evidence="4">
    <location>
        <begin position="3104"/>
        <end position="3123"/>
    </location>
</feature>
<dbReference type="InterPro" id="IPR006162">
    <property type="entry name" value="Ppantetheine_attach_site"/>
</dbReference>
<dbReference type="CDD" id="cd19543">
    <property type="entry name" value="DCL_NRPS"/>
    <property type="match status" value="1"/>
</dbReference>
<dbReference type="InterPro" id="IPR023213">
    <property type="entry name" value="CAT-like_dom_sf"/>
</dbReference>
<dbReference type="Gene3D" id="3.40.50.1820">
    <property type="entry name" value="alpha/beta hydrolase"/>
    <property type="match status" value="3"/>
</dbReference>
<evidence type="ECO:0000256" key="4">
    <source>
        <dbReference type="SAM" id="MobiDB-lite"/>
    </source>
</evidence>
<feature type="region of interest" description="Disordered" evidence="4">
    <location>
        <begin position="5971"/>
        <end position="5994"/>
    </location>
</feature>
<dbReference type="InterPro" id="IPR020845">
    <property type="entry name" value="AMP-binding_CS"/>
</dbReference>
<dbReference type="SUPFAM" id="SSF52777">
    <property type="entry name" value="CoA-dependent acyltransferases"/>
    <property type="match status" value="12"/>
</dbReference>
<dbReference type="InterPro" id="IPR045851">
    <property type="entry name" value="AMP-bd_C_sf"/>
</dbReference>
<dbReference type="InterPro" id="IPR025110">
    <property type="entry name" value="AMP-bd_C"/>
</dbReference>
<dbReference type="SUPFAM" id="SSF56801">
    <property type="entry name" value="Acetyl-CoA synthetase-like"/>
    <property type="match status" value="6"/>
</dbReference>
<keyword evidence="7" id="KW-1185">Reference proteome</keyword>
<dbReference type="CDD" id="cd17646">
    <property type="entry name" value="A_NRPS_AB3403-like"/>
    <property type="match status" value="2"/>
</dbReference>
<dbReference type="CDD" id="cd05930">
    <property type="entry name" value="A_NRPS"/>
    <property type="match status" value="3"/>
</dbReference>
<dbReference type="InterPro" id="IPR029058">
    <property type="entry name" value="AB_hydrolase_fold"/>
</dbReference>
<dbReference type="Gene3D" id="1.10.1200.10">
    <property type="entry name" value="ACP-like"/>
    <property type="match status" value="3"/>
</dbReference>
<dbReference type="PANTHER" id="PTHR45527:SF1">
    <property type="entry name" value="FATTY ACID SYNTHASE"/>
    <property type="match status" value="1"/>
</dbReference>
<protein>
    <submittedName>
        <fullName evidence="6">Non-ribosomal peptide synthase/polyketide synthase</fullName>
    </submittedName>
</protein>
<feature type="region of interest" description="Disordered" evidence="4">
    <location>
        <begin position="5255"/>
        <end position="5279"/>
    </location>
</feature>
<dbReference type="PROSITE" id="PS00455">
    <property type="entry name" value="AMP_BINDING"/>
    <property type="match status" value="6"/>
</dbReference>
<keyword evidence="3" id="KW-0597">Phosphoprotein</keyword>
<reference evidence="6" key="1">
    <citation type="submission" date="2021-10" db="EMBL/GenBank/DDBJ databases">
        <title>Streptomyces nigrumlapis sp.nov.,an antimicrobial producing actinobacterium isolated from Black Gobi rocks.</title>
        <authorList>
            <person name="Wen Y."/>
            <person name="Zhang W."/>
            <person name="Liu X.G."/>
        </authorList>
    </citation>
    <scope>NUCLEOTIDE SEQUENCE</scope>
    <source>
        <strain evidence="6">ST13-2-2</strain>
    </source>
</reference>
<keyword evidence="2" id="KW-0596">Phosphopantetheine</keyword>
<feature type="region of interest" description="Disordered" evidence="4">
    <location>
        <begin position="4168"/>
        <end position="4187"/>
    </location>
</feature>
<feature type="region of interest" description="Disordered" evidence="4">
    <location>
        <begin position="973"/>
        <end position="994"/>
    </location>
</feature>
<feature type="compositionally biased region" description="Acidic residues" evidence="4">
    <location>
        <begin position="5977"/>
        <end position="5989"/>
    </location>
</feature>
<dbReference type="PROSITE" id="PS50075">
    <property type="entry name" value="CARRIER"/>
    <property type="match status" value="6"/>
</dbReference>
<dbReference type="NCBIfam" id="TIGR01733">
    <property type="entry name" value="AA-adenyl-dom"/>
    <property type="match status" value="6"/>
</dbReference>
<dbReference type="Pfam" id="PF13193">
    <property type="entry name" value="AMP-binding_C"/>
    <property type="match status" value="6"/>
</dbReference>
<dbReference type="CDD" id="cd19544">
    <property type="entry name" value="E-C_NRPS"/>
    <property type="match status" value="2"/>
</dbReference>
<dbReference type="SUPFAM" id="SSF47336">
    <property type="entry name" value="ACP-like"/>
    <property type="match status" value="6"/>
</dbReference>
<dbReference type="CDD" id="cd19540">
    <property type="entry name" value="LCL_NRPS-like"/>
    <property type="match status" value="3"/>
</dbReference>
<dbReference type="NCBIfam" id="NF004282">
    <property type="entry name" value="PRK05691.1"/>
    <property type="match status" value="9"/>
</dbReference>
<dbReference type="Gene3D" id="3.40.50.980">
    <property type="match status" value="12"/>
</dbReference>
<feature type="domain" description="Carrier" evidence="5">
    <location>
        <begin position="3119"/>
        <end position="3194"/>
    </location>
</feature>
<evidence type="ECO:0000256" key="1">
    <source>
        <dbReference type="ARBA" id="ARBA00001957"/>
    </source>
</evidence>
<dbReference type="Gene3D" id="3.30.559.10">
    <property type="entry name" value="Chloramphenicol acetyltransferase-like domain"/>
    <property type="match status" value="6"/>
</dbReference>
<dbReference type="Pfam" id="PF00668">
    <property type="entry name" value="Condensation"/>
    <property type="match status" value="6"/>
</dbReference>
<feature type="domain" description="Carrier" evidence="5">
    <location>
        <begin position="2055"/>
        <end position="2130"/>
    </location>
</feature>
<evidence type="ECO:0000313" key="7">
    <source>
        <dbReference type="Proteomes" id="UP000830115"/>
    </source>
</evidence>
<feature type="compositionally biased region" description="Low complexity" evidence="4">
    <location>
        <begin position="6303"/>
        <end position="6321"/>
    </location>
</feature>
<feature type="domain" description="Carrier" evidence="5">
    <location>
        <begin position="5275"/>
        <end position="5349"/>
    </location>
</feature>
<comment type="cofactor">
    <cofactor evidence="1">
        <name>pantetheine 4'-phosphate</name>
        <dbReference type="ChEBI" id="CHEBI:47942"/>
    </cofactor>
</comment>
<name>A0ABY4M889_9ACTN</name>
<evidence type="ECO:0000256" key="3">
    <source>
        <dbReference type="ARBA" id="ARBA00022553"/>
    </source>
</evidence>
<dbReference type="Gene3D" id="3.30.559.30">
    <property type="entry name" value="Nonribosomal peptide synthetase, condensation domain"/>
    <property type="match status" value="6"/>
</dbReference>
<dbReference type="PANTHER" id="PTHR45527">
    <property type="entry name" value="NONRIBOSOMAL PEPTIDE SYNTHETASE"/>
    <property type="match status" value="1"/>
</dbReference>
<proteinExistence type="predicted"/>
<dbReference type="InterPro" id="IPR036736">
    <property type="entry name" value="ACP-like_sf"/>
</dbReference>
<dbReference type="PROSITE" id="PS00012">
    <property type="entry name" value="PHOSPHOPANTETHEINE"/>
    <property type="match status" value="6"/>
</dbReference>
<feature type="region of interest" description="Disordered" evidence="4">
    <location>
        <begin position="6303"/>
        <end position="6322"/>
    </location>
</feature>
<accession>A0ABY4M889</accession>
<evidence type="ECO:0000313" key="6">
    <source>
        <dbReference type="EMBL" id="UQA92486.1"/>
    </source>
</evidence>
<evidence type="ECO:0000256" key="2">
    <source>
        <dbReference type="ARBA" id="ARBA00022450"/>
    </source>
</evidence>